<dbReference type="CDD" id="cd09274">
    <property type="entry name" value="RNase_HI_RT_Ty3"/>
    <property type="match status" value="1"/>
</dbReference>
<reference evidence="8 9" key="1">
    <citation type="journal article" date="2019" name="Sci. Rep.">
        <title>Orb-weaving spider Araneus ventricosus genome elucidates the spidroin gene catalogue.</title>
        <authorList>
            <person name="Kono N."/>
            <person name="Nakamura H."/>
            <person name="Ohtoshi R."/>
            <person name="Moran D.A.P."/>
            <person name="Shinohara A."/>
            <person name="Yoshida Y."/>
            <person name="Fujiwara M."/>
            <person name="Mori M."/>
            <person name="Tomita M."/>
            <person name="Arakawa K."/>
        </authorList>
    </citation>
    <scope>NUCLEOTIDE SEQUENCE [LARGE SCALE GENOMIC DNA]</scope>
</reference>
<accession>A0A4Y2PLH8</accession>
<evidence type="ECO:0000313" key="9">
    <source>
        <dbReference type="Proteomes" id="UP000499080"/>
    </source>
</evidence>
<evidence type="ECO:0000256" key="2">
    <source>
        <dbReference type="ARBA" id="ARBA00022695"/>
    </source>
</evidence>
<comment type="caution">
    <text evidence="8">The sequence shown here is derived from an EMBL/GenBank/DDBJ whole genome shotgun (WGS) entry which is preliminary data.</text>
</comment>
<dbReference type="InterPro" id="IPR050951">
    <property type="entry name" value="Retrovirus_Pol_polyprotein"/>
</dbReference>
<dbReference type="PANTHER" id="PTHR37984">
    <property type="entry name" value="PROTEIN CBG26694"/>
    <property type="match status" value="1"/>
</dbReference>
<evidence type="ECO:0000256" key="1">
    <source>
        <dbReference type="ARBA" id="ARBA00022679"/>
    </source>
</evidence>
<evidence type="ECO:0000313" key="8">
    <source>
        <dbReference type="EMBL" id="GBN51803.1"/>
    </source>
</evidence>
<sequence length="131" mass="15046">MSINGNASFVRSRLQKKKSSDASDAGMGIVMSQRVEKNVENLVLYLSKKFSDAQRKYGKTEKECAAIIYAIEKLNYYLDSQNFTIDTDHDPLEWLKTSAGANPRFMRWSLAMEKEDGLGKRKFFLQLFCEN</sequence>
<keyword evidence="5" id="KW-0378">Hydrolase</keyword>
<evidence type="ECO:0000256" key="5">
    <source>
        <dbReference type="ARBA" id="ARBA00022801"/>
    </source>
</evidence>
<evidence type="ECO:0000256" key="4">
    <source>
        <dbReference type="ARBA" id="ARBA00022759"/>
    </source>
</evidence>
<protein>
    <recommendedName>
        <fullName evidence="7">Reverse transcriptase RNase H-like domain-containing protein</fullName>
    </recommendedName>
</protein>
<dbReference type="OrthoDB" id="10666859at2759"/>
<keyword evidence="3" id="KW-0540">Nuclease</keyword>
<keyword evidence="2" id="KW-0548">Nucleotidyltransferase</keyword>
<dbReference type="GO" id="GO:0016787">
    <property type="term" value="F:hydrolase activity"/>
    <property type="evidence" value="ECO:0007669"/>
    <property type="project" value="UniProtKB-KW"/>
</dbReference>
<dbReference type="EMBL" id="BGPR01011543">
    <property type="protein sequence ID" value="GBN51803.1"/>
    <property type="molecule type" value="Genomic_DNA"/>
</dbReference>
<keyword evidence="4" id="KW-0255">Endonuclease</keyword>
<dbReference type="GO" id="GO:0003964">
    <property type="term" value="F:RNA-directed DNA polymerase activity"/>
    <property type="evidence" value="ECO:0007669"/>
    <property type="project" value="UniProtKB-KW"/>
</dbReference>
<dbReference type="PANTHER" id="PTHR37984:SF5">
    <property type="entry name" value="PROTEIN NYNRIN-LIKE"/>
    <property type="match status" value="1"/>
</dbReference>
<dbReference type="SUPFAM" id="SSF56672">
    <property type="entry name" value="DNA/RNA polymerases"/>
    <property type="match status" value="1"/>
</dbReference>
<dbReference type="InterPro" id="IPR043502">
    <property type="entry name" value="DNA/RNA_pol_sf"/>
</dbReference>
<evidence type="ECO:0000256" key="3">
    <source>
        <dbReference type="ARBA" id="ARBA00022722"/>
    </source>
</evidence>
<keyword evidence="9" id="KW-1185">Reference proteome</keyword>
<keyword evidence="6" id="KW-0695">RNA-directed DNA polymerase</keyword>
<dbReference type="AlphaFoldDB" id="A0A4Y2PLH8"/>
<feature type="domain" description="Reverse transcriptase RNase H-like" evidence="7">
    <location>
        <begin position="21"/>
        <end position="113"/>
    </location>
</feature>
<dbReference type="InterPro" id="IPR041373">
    <property type="entry name" value="RT_RNaseH"/>
</dbReference>
<proteinExistence type="predicted"/>
<keyword evidence="1" id="KW-0808">Transferase</keyword>
<dbReference type="Pfam" id="PF17917">
    <property type="entry name" value="RT_RNaseH"/>
    <property type="match status" value="1"/>
</dbReference>
<evidence type="ECO:0000259" key="7">
    <source>
        <dbReference type="Pfam" id="PF17917"/>
    </source>
</evidence>
<dbReference type="GO" id="GO:0004519">
    <property type="term" value="F:endonuclease activity"/>
    <property type="evidence" value="ECO:0007669"/>
    <property type="project" value="UniProtKB-KW"/>
</dbReference>
<name>A0A4Y2PLH8_ARAVE</name>
<dbReference type="Proteomes" id="UP000499080">
    <property type="component" value="Unassembled WGS sequence"/>
</dbReference>
<gene>
    <name evidence="8" type="ORF">AVEN_228267_1</name>
</gene>
<organism evidence="8 9">
    <name type="scientific">Araneus ventricosus</name>
    <name type="common">Orbweaver spider</name>
    <name type="synonym">Epeira ventricosa</name>
    <dbReference type="NCBI Taxonomy" id="182803"/>
    <lineage>
        <taxon>Eukaryota</taxon>
        <taxon>Metazoa</taxon>
        <taxon>Ecdysozoa</taxon>
        <taxon>Arthropoda</taxon>
        <taxon>Chelicerata</taxon>
        <taxon>Arachnida</taxon>
        <taxon>Araneae</taxon>
        <taxon>Araneomorphae</taxon>
        <taxon>Entelegynae</taxon>
        <taxon>Araneoidea</taxon>
        <taxon>Araneidae</taxon>
        <taxon>Araneus</taxon>
    </lineage>
</organism>
<dbReference type="Gene3D" id="3.10.20.370">
    <property type="match status" value="1"/>
</dbReference>
<evidence type="ECO:0000256" key="6">
    <source>
        <dbReference type="ARBA" id="ARBA00022918"/>
    </source>
</evidence>